<comment type="caution">
    <text evidence="1">The sequence shown here is derived from an EMBL/GenBank/DDBJ whole genome shotgun (WGS) entry which is preliminary data.</text>
</comment>
<accession>A0A4Z0BMU0</accession>
<dbReference type="AlphaFoldDB" id="A0A4Z0BMU0"/>
<protein>
    <submittedName>
        <fullName evidence="1">Uncharacterized protein</fullName>
    </submittedName>
</protein>
<name>A0A4Z0BMU0_9BURK</name>
<dbReference type="Proteomes" id="UP000297839">
    <property type="component" value="Unassembled WGS sequence"/>
</dbReference>
<gene>
    <name evidence="1" type="ORF">EZ216_13355</name>
</gene>
<reference evidence="1 2" key="1">
    <citation type="submission" date="2019-03" db="EMBL/GenBank/DDBJ databases">
        <title>Ramlibacter sp. 18x22-1, whole genome shotgun sequence.</title>
        <authorList>
            <person name="Zhang X."/>
            <person name="Feng G."/>
            <person name="Zhu H."/>
        </authorList>
    </citation>
    <scope>NUCLEOTIDE SEQUENCE [LARGE SCALE GENOMIC DNA]</scope>
    <source>
        <strain evidence="1 2">18x22-1</strain>
    </source>
</reference>
<evidence type="ECO:0000313" key="1">
    <source>
        <dbReference type="EMBL" id="TFZ00092.1"/>
    </source>
</evidence>
<organism evidence="1 2">
    <name type="scientific">Ramlibacter humi</name>
    <dbReference type="NCBI Taxonomy" id="2530451"/>
    <lineage>
        <taxon>Bacteria</taxon>
        <taxon>Pseudomonadati</taxon>
        <taxon>Pseudomonadota</taxon>
        <taxon>Betaproteobacteria</taxon>
        <taxon>Burkholderiales</taxon>
        <taxon>Comamonadaceae</taxon>
        <taxon>Ramlibacter</taxon>
    </lineage>
</organism>
<dbReference type="EMBL" id="SMLK01000004">
    <property type="protein sequence ID" value="TFZ00092.1"/>
    <property type="molecule type" value="Genomic_DNA"/>
</dbReference>
<keyword evidence="2" id="KW-1185">Reference proteome</keyword>
<evidence type="ECO:0000313" key="2">
    <source>
        <dbReference type="Proteomes" id="UP000297839"/>
    </source>
</evidence>
<proteinExistence type="predicted"/>
<dbReference type="RefSeq" id="WP_135250279.1">
    <property type="nucleotide sequence ID" value="NZ_SMLK01000004.1"/>
</dbReference>
<sequence>MEQKDKMLAYGELFGREEIQAACWTDAPKADRVWTAYVATWEYYQKERAFREELKASHRPGEGDQMKDNFIVDNDFALNYERQHMFNMLGILQAEQPKYERQ</sequence>